<evidence type="ECO:0000259" key="5">
    <source>
        <dbReference type="PROSITE" id="PS50865"/>
    </source>
</evidence>
<reference evidence="6" key="1">
    <citation type="submission" date="2023-08" db="EMBL/GenBank/DDBJ databases">
        <authorList>
            <person name="Audoor S."/>
            <person name="Bilcke G."/>
        </authorList>
    </citation>
    <scope>NUCLEOTIDE SEQUENCE</scope>
</reference>
<evidence type="ECO:0000256" key="4">
    <source>
        <dbReference type="PROSITE-ProRule" id="PRU00134"/>
    </source>
</evidence>
<evidence type="ECO:0000256" key="3">
    <source>
        <dbReference type="ARBA" id="ARBA00022833"/>
    </source>
</evidence>
<dbReference type="GO" id="GO:0008270">
    <property type="term" value="F:zinc ion binding"/>
    <property type="evidence" value="ECO:0007669"/>
    <property type="project" value="UniProtKB-KW"/>
</dbReference>
<evidence type="ECO:0000313" key="6">
    <source>
        <dbReference type="EMBL" id="CAJ1956015.1"/>
    </source>
</evidence>
<dbReference type="EMBL" id="CAKOGP040001903">
    <property type="protein sequence ID" value="CAJ1956015.1"/>
    <property type="molecule type" value="Genomic_DNA"/>
</dbReference>
<organism evidence="6 7">
    <name type="scientific">Cylindrotheca closterium</name>
    <dbReference type="NCBI Taxonomy" id="2856"/>
    <lineage>
        <taxon>Eukaryota</taxon>
        <taxon>Sar</taxon>
        <taxon>Stramenopiles</taxon>
        <taxon>Ochrophyta</taxon>
        <taxon>Bacillariophyta</taxon>
        <taxon>Bacillariophyceae</taxon>
        <taxon>Bacillariophycidae</taxon>
        <taxon>Bacillariales</taxon>
        <taxon>Bacillariaceae</taxon>
        <taxon>Cylindrotheca</taxon>
    </lineage>
</organism>
<dbReference type="Proteomes" id="UP001295423">
    <property type="component" value="Unassembled WGS sequence"/>
</dbReference>
<dbReference type="Pfam" id="PF01753">
    <property type="entry name" value="zf-MYND"/>
    <property type="match status" value="1"/>
</dbReference>
<evidence type="ECO:0000256" key="2">
    <source>
        <dbReference type="ARBA" id="ARBA00022771"/>
    </source>
</evidence>
<dbReference type="PROSITE" id="PS50865">
    <property type="entry name" value="ZF_MYND_2"/>
    <property type="match status" value="1"/>
</dbReference>
<dbReference type="SUPFAM" id="SSF144232">
    <property type="entry name" value="HIT/MYND zinc finger-like"/>
    <property type="match status" value="1"/>
</dbReference>
<accession>A0AAD2PVL4</accession>
<dbReference type="Gene3D" id="6.10.140.2220">
    <property type="match status" value="1"/>
</dbReference>
<keyword evidence="2 4" id="KW-0863">Zinc-finger</keyword>
<dbReference type="InterPro" id="IPR002893">
    <property type="entry name" value="Znf_MYND"/>
</dbReference>
<dbReference type="PROSITE" id="PS01360">
    <property type="entry name" value="ZF_MYND_1"/>
    <property type="match status" value="1"/>
</dbReference>
<keyword evidence="7" id="KW-1185">Reference proteome</keyword>
<evidence type="ECO:0000256" key="1">
    <source>
        <dbReference type="ARBA" id="ARBA00022723"/>
    </source>
</evidence>
<feature type="domain" description="MYND-type" evidence="5">
    <location>
        <begin position="294"/>
        <end position="338"/>
    </location>
</feature>
<dbReference type="AlphaFoldDB" id="A0AAD2PVL4"/>
<protein>
    <recommendedName>
        <fullName evidence="5">MYND-type domain-containing protein</fullName>
    </recommendedName>
</protein>
<name>A0AAD2PVL4_9STRA</name>
<evidence type="ECO:0000313" key="7">
    <source>
        <dbReference type="Proteomes" id="UP001295423"/>
    </source>
</evidence>
<comment type="caution">
    <text evidence="6">The sequence shown here is derived from an EMBL/GenBank/DDBJ whole genome shotgun (WGS) entry which is preliminary data.</text>
</comment>
<sequence>MNNKKSLNPYFVDLPDGSEFNIRTKQGANALLLRVPNANYIPSILQEIRKVRSKPRMSVDDRVDINRHQQCTYWLALNADEKLFREKIPKSIIRIWLDFTIEELRRLSTDRNWIAKGELNDIDGAILVQCLPLFHHVVPVVVAFQSGFFEALASFIKASQGTDRALPGRKVALHVVGILHRAYFTATKRLDKRWSGEKFFKRLEANGMLEQSLRCLTIPQLFESQRLIADTMLRALQSCATVILSKAFKPGEPCGDTLRAICNRKDGSKDILPQTLVRFLLIASLLDSLEVGKCGHCGKSGSSETSHKSLKVCSQCSMMNYCSRDCQAADWKQHKKICKSVATSQTTTHGNSSQVQPTLGDDFEDNIVAIYGSGM</sequence>
<proteinExistence type="predicted"/>
<keyword evidence="1" id="KW-0479">Metal-binding</keyword>
<keyword evidence="3" id="KW-0862">Zinc</keyword>
<gene>
    <name evidence="6" type="ORF">CYCCA115_LOCUS16031</name>
</gene>